<dbReference type="GO" id="GO:0051082">
    <property type="term" value="F:unfolded protein binding"/>
    <property type="evidence" value="ECO:0007669"/>
    <property type="project" value="InterPro"/>
</dbReference>
<dbReference type="PANTHER" id="PTHR12674:SF2">
    <property type="entry name" value="PREFOLDIN SUBUNIT 5"/>
    <property type="match status" value="1"/>
</dbReference>
<dbReference type="NCBIfam" id="TIGR00293">
    <property type="entry name" value="prefoldin subunit alpha"/>
    <property type="match status" value="1"/>
</dbReference>
<name>A0A2V3IGB1_9FLOR</name>
<dbReference type="PANTHER" id="PTHR12674">
    <property type="entry name" value="PREFOLDIN SUBUNIT 5"/>
    <property type="match status" value="1"/>
</dbReference>
<protein>
    <submittedName>
        <fullName evidence="3">Prefoldin subunit 5</fullName>
    </submittedName>
</protein>
<reference evidence="3 4" key="1">
    <citation type="journal article" date="2018" name="Mol. Biol. Evol.">
        <title>Analysis of the draft genome of the red seaweed Gracilariopsis chorda provides insights into genome size evolution in Rhodophyta.</title>
        <authorList>
            <person name="Lee J."/>
            <person name="Yang E.C."/>
            <person name="Graf L."/>
            <person name="Yang J.H."/>
            <person name="Qiu H."/>
            <person name="Zel Zion U."/>
            <person name="Chan C.X."/>
            <person name="Stephens T.G."/>
            <person name="Weber A.P.M."/>
            <person name="Boo G.H."/>
            <person name="Boo S.M."/>
            <person name="Kim K.M."/>
            <person name="Shin Y."/>
            <person name="Jung M."/>
            <person name="Lee S.J."/>
            <person name="Yim H.S."/>
            <person name="Lee J.H."/>
            <person name="Bhattacharya D."/>
            <person name="Yoon H.S."/>
        </authorList>
    </citation>
    <scope>NUCLEOTIDE SEQUENCE [LARGE SCALE GENOMIC DNA]</scope>
    <source>
        <strain evidence="3 4">SKKU-2015</strain>
        <tissue evidence="3">Whole body</tissue>
    </source>
</reference>
<dbReference type="STRING" id="448386.A0A2V3IGB1"/>
<accession>A0A2V3IGB1</accession>
<comment type="similarity">
    <text evidence="1">Belongs to the prefoldin subunit alpha family.</text>
</comment>
<evidence type="ECO:0000313" key="4">
    <source>
        <dbReference type="Proteomes" id="UP000247409"/>
    </source>
</evidence>
<dbReference type="EMBL" id="NBIV01000234">
    <property type="protein sequence ID" value="PXF41111.1"/>
    <property type="molecule type" value="Genomic_DNA"/>
</dbReference>
<dbReference type="InterPro" id="IPR004127">
    <property type="entry name" value="Prefoldin_subunit_alpha"/>
</dbReference>
<organism evidence="3 4">
    <name type="scientific">Gracilariopsis chorda</name>
    <dbReference type="NCBI Taxonomy" id="448386"/>
    <lineage>
        <taxon>Eukaryota</taxon>
        <taxon>Rhodophyta</taxon>
        <taxon>Florideophyceae</taxon>
        <taxon>Rhodymeniophycidae</taxon>
        <taxon>Gracilariales</taxon>
        <taxon>Gracilariaceae</taxon>
        <taxon>Gracilariopsis</taxon>
    </lineage>
</organism>
<dbReference type="SUPFAM" id="SSF46579">
    <property type="entry name" value="Prefoldin"/>
    <property type="match status" value="1"/>
</dbReference>
<evidence type="ECO:0000256" key="1">
    <source>
        <dbReference type="ARBA" id="ARBA00010048"/>
    </source>
</evidence>
<keyword evidence="4" id="KW-1185">Reference proteome</keyword>
<dbReference type="GO" id="GO:1990113">
    <property type="term" value="P:RNA polymerase I assembly"/>
    <property type="evidence" value="ECO:0007669"/>
    <property type="project" value="TreeGrafter"/>
</dbReference>
<dbReference type="GO" id="GO:0005737">
    <property type="term" value="C:cytoplasm"/>
    <property type="evidence" value="ECO:0007669"/>
    <property type="project" value="TreeGrafter"/>
</dbReference>
<dbReference type="GO" id="GO:1990114">
    <property type="term" value="P:RNA polymerase II core complex assembly"/>
    <property type="evidence" value="ECO:0007669"/>
    <property type="project" value="TreeGrafter"/>
</dbReference>
<dbReference type="CDD" id="cd23157">
    <property type="entry name" value="Prefoldin_5"/>
    <property type="match status" value="1"/>
</dbReference>
<dbReference type="InterPro" id="IPR011599">
    <property type="entry name" value="PFD_alpha_archaea"/>
</dbReference>
<proteinExistence type="inferred from homology"/>
<sequence length="162" mass="17411">MKSNSEAGGGIPGGTVALGSLPPKQLQKIQADLQREVEIISASLVQLSNAVQRLSASRDNAERMGRMEKDTDIMVPITSSIYVPGKLQDTSKVLIDIGTGFFVEKSPEAAKAHFAKRASILKEEQDRTTQLHTQKRQQLEAVSAVLHRKTAELSAAAGSSSK</sequence>
<dbReference type="OrthoDB" id="10267474at2759"/>
<dbReference type="GO" id="GO:0016272">
    <property type="term" value="C:prefoldin complex"/>
    <property type="evidence" value="ECO:0007669"/>
    <property type="project" value="InterPro"/>
</dbReference>
<dbReference type="Pfam" id="PF02996">
    <property type="entry name" value="Prefoldin"/>
    <property type="match status" value="1"/>
</dbReference>
<evidence type="ECO:0000256" key="2">
    <source>
        <dbReference type="SAM" id="MobiDB-lite"/>
    </source>
</evidence>
<dbReference type="Gene3D" id="1.10.287.370">
    <property type="match status" value="1"/>
</dbReference>
<comment type="caution">
    <text evidence="3">The sequence shown here is derived from an EMBL/GenBank/DDBJ whole genome shotgun (WGS) entry which is preliminary data.</text>
</comment>
<dbReference type="AlphaFoldDB" id="A0A2V3IGB1"/>
<dbReference type="InterPro" id="IPR009053">
    <property type="entry name" value="Prefoldin"/>
</dbReference>
<dbReference type="GO" id="GO:1990115">
    <property type="term" value="P:RNA polymerase III assembly"/>
    <property type="evidence" value="ECO:0007669"/>
    <property type="project" value="TreeGrafter"/>
</dbReference>
<dbReference type="GO" id="GO:0006457">
    <property type="term" value="P:protein folding"/>
    <property type="evidence" value="ECO:0007669"/>
    <property type="project" value="InterPro"/>
</dbReference>
<gene>
    <name evidence="3" type="ORF">BWQ96_09143</name>
</gene>
<feature type="region of interest" description="Disordered" evidence="2">
    <location>
        <begin position="1"/>
        <end position="20"/>
    </location>
</feature>
<evidence type="ECO:0000313" key="3">
    <source>
        <dbReference type="EMBL" id="PXF41111.1"/>
    </source>
</evidence>
<dbReference type="Proteomes" id="UP000247409">
    <property type="component" value="Unassembled WGS sequence"/>
</dbReference>